<organism evidence="1 2">
    <name type="scientific">Ophiobolus disseminans</name>
    <dbReference type="NCBI Taxonomy" id="1469910"/>
    <lineage>
        <taxon>Eukaryota</taxon>
        <taxon>Fungi</taxon>
        <taxon>Dikarya</taxon>
        <taxon>Ascomycota</taxon>
        <taxon>Pezizomycotina</taxon>
        <taxon>Dothideomycetes</taxon>
        <taxon>Pleosporomycetidae</taxon>
        <taxon>Pleosporales</taxon>
        <taxon>Pleosporineae</taxon>
        <taxon>Phaeosphaeriaceae</taxon>
        <taxon>Ophiobolus</taxon>
    </lineage>
</organism>
<dbReference type="Proteomes" id="UP000799424">
    <property type="component" value="Unassembled WGS sequence"/>
</dbReference>
<sequence length="392" mass="44085">MTDDSDSRAKCATCSDDILQQEVPNRRLADTQEVCKDIHLEMILVRTADIVQRAFLKFRERTWDPDAVKIKLEGSDIVVHDNAVATDQVLFRSFPDHLVSDPSVKAGMLCAFTCQEPFVYMRELFKQLTQGKVVPCFALLLISNSVGHDMKIQEVGIQLKPVPRMITTVYLDHVMENWPRNIHEVLRVTSLTTGKAWYIDISGPQYNINCALWPAMEFTRAHIDQIVHVLLEGANQNVFIEAGQRPEIKGLITRKLFEAAGHINAAIGTWVKTEKLELQELVKLDAAAFDAKKESLLNTMKEAVGDFILDSDFRPEIYAIFIAGIDKGKGPLTAAQKAPLICNGLGLVQSYFSMSWNSLYSECSAVLPLSTHCHIIEQLKHGEEKLHIVVWL</sequence>
<dbReference type="AlphaFoldDB" id="A0A6A7AGB2"/>
<protein>
    <submittedName>
        <fullName evidence="1">Uncharacterized protein</fullName>
    </submittedName>
</protein>
<accession>A0A6A7AGB2</accession>
<keyword evidence="2" id="KW-1185">Reference proteome</keyword>
<gene>
    <name evidence="1" type="ORF">CC86DRAFT_424688</name>
</gene>
<reference evidence="1" key="1">
    <citation type="journal article" date="2020" name="Stud. Mycol.">
        <title>101 Dothideomycetes genomes: a test case for predicting lifestyles and emergence of pathogens.</title>
        <authorList>
            <person name="Haridas S."/>
            <person name="Albert R."/>
            <person name="Binder M."/>
            <person name="Bloem J."/>
            <person name="Labutti K."/>
            <person name="Salamov A."/>
            <person name="Andreopoulos B."/>
            <person name="Baker S."/>
            <person name="Barry K."/>
            <person name="Bills G."/>
            <person name="Bluhm B."/>
            <person name="Cannon C."/>
            <person name="Castanera R."/>
            <person name="Culley D."/>
            <person name="Daum C."/>
            <person name="Ezra D."/>
            <person name="Gonzalez J."/>
            <person name="Henrissat B."/>
            <person name="Kuo A."/>
            <person name="Liang C."/>
            <person name="Lipzen A."/>
            <person name="Lutzoni F."/>
            <person name="Magnuson J."/>
            <person name="Mondo S."/>
            <person name="Nolan M."/>
            <person name="Ohm R."/>
            <person name="Pangilinan J."/>
            <person name="Park H.-J."/>
            <person name="Ramirez L."/>
            <person name="Alfaro M."/>
            <person name="Sun H."/>
            <person name="Tritt A."/>
            <person name="Yoshinaga Y."/>
            <person name="Zwiers L.-H."/>
            <person name="Turgeon B."/>
            <person name="Goodwin S."/>
            <person name="Spatafora J."/>
            <person name="Crous P."/>
            <person name="Grigoriev I."/>
        </authorList>
    </citation>
    <scope>NUCLEOTIDE SEQUENCE</scope>
    <source>
        <strain evidence="1">CBS 113818</strain>
    </source>
</reference>
<name>A0A6A7AGB2_9PLEO</name>
<evidence type="ECO:0000313" key="1">
    <source>
        <dbReference type="EMBL" id="KAF2832276.1"/>
    </source>
</evidence>
<proteinExistence type="predicted"/>
<evidence type="ECO:0000313" key="2">
    <source>
        <dbReference type="Proteomes" id="UP000799424"/>
    </source>
</evidence>
<dbReference type="EMBL" id="MU006217">
    <property type="protein sequence ID" value="KAF2832276.1"/>
    <property type="molecule type" value="Genomic_DNA"/>
</dbReference>
<dbReference type="OrthoDB" id="432970at2759"/>